<organism evidence="5 6">
    <name type="scientific">Olivibacter domesticus</name>
    <name type="common">Pseudosphingobacterium domesticum</name>
    <dbReference type="NCBI Taxonomy" id="407022"/>
    <lineage>
        <taxon>Bacteria</taxon>
        <taxon>Pseudomonadati</taxon>
        <taxon>Bacteroidota</taxon>
        <taxon>Sphingobacteriia</taxon>
        <taxon>Sphingobacteriales</taxon>
        <taxon>Sphingobacteriaceae</taxon>
        <taxon>Olivibacter</taxon>
    </lineage>
</organism>
<dbReference type="InterPro" id="IPR036770">
    <property type="entry name" value="Ankyrin_rpt-contain_sf"/>
</dbReference>
<dbReference type="GO" id="GO:0004190">
    <property type="term" value="F:aspartic-type endopeptidase activity"/>
    <property type="evidence" value="ECO:0007669"/>
    <property type="project" value="InterPro"/>
</dbReference>
<evidence type="ECO:0000313" key="6">
    <source>
        <dbReference type="Proteomes" id="UP000199421"/>
    </source>
</evidence>
<dbReference type="OrthoDB" id="5657095at2"/>
<dbReference type="RefSeq" id="WP_093325133.1">
    <property type="nucleotide sequence ID" value="NZ_FOAF01000002.1"/>
</dbReference>
<feature type="domain" description="Peptidase A2" evidence="4">
    <location>
        <begin position="353"/>
        <end position="370"/>
    </location>
</feature>
<dbReference type="InterPro" id="IPR002110">
    <property type="entry name" value="Ankyrin_rpt"/>
</dbReference>
<dbReference type="EMBL" id="FOAF01000002">
    <property type="protein sequence ID" value="SEL51095.1"/>
    <property type="molecule type" value="Genomic_DNA"/>
</dbReference>
<dbReference type="SUPFAM" id="SSF48403">
    <property type="entry name" value="Ankyrin repeat"/>
    <property type="match status" value="1"/>
</dbReference>
<protein>
    <submittedName>
        <fullName evidence="5">Ankyrin repeat-containing protein</fullName>
    </submittedName>
</protein>
<reference evidence="6" key="1">
    <citation type="submission" date="2016-10" db="EMBL/GenBank/DDBJ databases">
        <authorList>
            <person name="Varghese N."/>
            <person name="Submissions S."/>
        </authorList>
    </citation>
    <scope>NUCLEOTIDE SEQUENCE [LARGE SCALE GENOMIC DNA]</scope>
    <source>
        <strain evidence="6">DSM 18733</strain>
    </source>
</reference>
<dbReference type="SMART" id="SM00248">
    <property type="entry name" value="ANK"/>
    <property type="match status" value="4"/>
</dbReference>
<proteinExistence type="predicted"/>
<dbReference type="Gene3D" id="1.25.40.20">
    <property type="entry name" value="Ankyrin repeat-containing domain"/>
    <property type="match status" value="2"/>
</dbReference>
<dbReference type="Proteomes" id="UP000199421">
    <property type="component" value="Unassembled WGS sequence"/>
</dbReference>
<dbReference type="AlphaFoldDB" id="A0A1H7QTZ2"/>
<dbReference type="Pfam" id="PF12796">
    <property type="entry name" value="Ank_2"/>
    <property type="match status" value="1"/>
</dbReference>
<evidence type="ECO:0000256" key="1">
    <source>
        <dbReference type="ARBA" id="ARBA00022737"/>
    </source>
</evidence>
<dbReference type="PROSITE" id="PS50088">
    <property type="entry name" value="ANK_REPEAT"/>
    <property type="match status" value="1"/>
</dbReference>
<dbReference type="InterPro" id="IPR001995">
    <property type="entry name" value="Peptidase_A2_cat"/>
</dbReference>
<accession>A0A1H7QTZ2</accession>
<keyword evidence="6" id="KW-1185">Reference proteome</keyword>
<name>A0A1H7QTZ2_OLID1</name>
<dbReference type="PROSITE" id="PS50175">
    <property type="entry name" value="ASP_PROT_RETROV"/>
    <property type="match status" value="1"/>
</dbReference>
<dbReference type="InterPro" id="IPR001969">
    <property type="entry name" value="Aspartic_peptidase_AS"/>
</dbReference>
<evidence type="ECO:0000256" key="3">
    <source>
        <dbReference type="PROSITE-ProRule" id="PRU00023"/>
    </source>
</evidence>
<dbReference type="PROSITE" id="PS50297">
    <property type="entry name" value="ANK_REP_REGION"/>
    <property type="match status" value="1"/>
</dbReference>
<evidence type="ECO:0000259" key="4">
    <source>
        <dbReference type="PROSITE" id="PS50175"/>
    </source>
</evidence>
<evidence type="ECO:0000256" key="2">
    <source>
        <dbReference type="ARBA" id="ARBA00023043"/>
    </source>
</evidence>
<evidence type="ECO:0000313" key="5">
    <source>
        <dbReference type="EMBL" id="SEL51095.1"/>
    </source>
</evidence>
<dbReference type="PANTHER" id="PTHR24178:SF41">
    <property type="entry name" value="ANKYRIN-2 ISOFORM X1"/>
    <property type="match status" value="1"/>
</dbReference>
<dbReference type="PANTHER" id="PTHR24178">
    <property type="entry name" value="MOLTING PROTEIN MLT-4"/>
    <property type="match status" value="1"/>
</dbReference>
<feature type="repeat" description="ANK" evidence="3">
    <location>
        <begin position="183"/>
        <end position="215"/>
    </location>
</feature>
<gene>
    <name evidence="5" type="ORF">SAMN05661044_02714</name>
</gene>
<dbReference type="GO" id="GO:0006508">
    <property type="term" value="P:proteolysis"/>
    <property type="evidence" value="ECO:0007669"/>
    <property type="project" value="InterPro"/>
</dbReference>
<keyword evidence="1" id="KW-0677">Repeat</keyword>
<keyword evidence="2 3" id="KW-0040">ANK repeat</keyword>
<dbReference type="PROSITE" id="PS00141">
    <property type="entry name" value="ASP_PROTEASE"/>
    <property type="match status" value="1"/>
</dbReference>
<dbReference type="STRING" id="407022.SAMN05661044_02714"/>
<sequence>MYTPNVVMDALNRRAFNEAEELLNKGEKLPSTIEAFTLKQILSQLIQAKYFKLLDYFIQEGIINLDVYEYETFSNTLFEAIVKTQTWDEESVQWLNSLLQRVENINDELQDITLLGYAFENGANPAIIKAFIAAGCDVQYKNNAEENFIIQVADSTQVHVEKTLTYLTLLTEEGLDIDQQNIVGKTALIKAIERNKTAVIDFLLQNGAQANLVDKSGNSAFYYAVVNLLNLDLYNLLATHESPDFEHKNKQGESILLGYLRMMYTDSPSYLALLERLLDDGASLYQTSSHYHQDKSGVDWIAEKSANVLTLILSKGLLDINRQDNEGNTLLHKVCAFNINYEKEKAKDLYRKVKLLLDSGADASLLNDQDKTAADMAADDNLKSKSVELLLSHQL</sequence>